<dbReference type="RefSeq" id="WP_143446567.1">
    <property type="nucleotide sequence ID" value="NZ_FWXV01000004.1"/>
</dbReference>
<dbReference type="InterPro" id="IPR019257">
    <property type="entry name" value="MeTrfase_dom"/>
</dbReference>
<accession>A0A1Y5XS22</accession>
<dbReference type="Pfam" id="PF10017">
    <property type="entry name" value="Methyltransf_33"/>
    <property type="match status" value="1"/>
</dbReference>
<dbReference type="AlphaFoldDB" id="A0A1Y5XS22"/>
<name>A0A1Y5XS22_KIBAR</name>
<reference evidence="2 3" key="1">
    <citation type="submission" date="2017-04" db="EMBL/GenBank/DDBJ databases">
        <authorList>
            <person name="Afonso C.L."/>
            <person name="Miller P.J."/>
            <person name="Scott M.A."/>
            <person name="Spackman E."/>
            <person name="Goraichik I."/>
            <person name="Dimitrov K.M."/>
            <person name="Suarez D.L."/>
            <person name="Swayne D.E."/>
        </authorList>
    </citation>
    <scope>NUCLEOTIDE SEQUENCE [LARGE SCALE GENOMIC DNA]</scope>
    <source>
        <strain evidence="2 3">DSM 43828</strain>
    </source>
</reference>
<evidence type="ECO:0000313" key="2">
    <source>
        <dbReference type="EMBL" id="SMD14634.1"/>
    </source>
</evidence>
<dbReference type="SUPFAM" id="SSF53335">
    <property type="entry name" value="S-adenosyl-L-methionine-dependent methyltransferases"/>
    <property type="match status" value="1"/>
</dbReference>
<organism evidence="2 3">
    <name type="scientific">Kibdelosporangium aridum</name>
    <dbReference type="NCBI Taxonomy" id="2030"/>
    <lineage>
        <taxon>Bacteria</taxon>
        <taxon>Bacillati</taxon>
        <taxon>Actinomycetota</taxon>
        <taxon>Actinomycetes</taxon>
        <taxon>Pseudonocardiales</taxon>
        <taxon>Pseudonocardiaceae</taxon>
        <taxon>Kibdelosporangium</taxon>
    </lineage>
</organism>
<dbReference type="EMBL" id="FWXV01000004">
    <property type="protein sequence ID" value="SMD14634.1"/>
    <property type="molecule type" value="Genomic_DNA"/>
</dbReference>
<dbReference type="Proteomes" id="UP000192674">
    <property type="component" value="Unassembled WGS sequence"/>
</dbReference>
<dbReference type="CDD" id="cd02440">
    <property type="entry name" value="AdoMet_MTases"/>
    <property type="match status" value="1"/>
</dbReference>
<protein>
    <recommendedName>
        <fullName evidence="1">Histidine-specific methyltransferase SAM-dependent domain-containing protein</fullName>
    </recommendedName>
</protein>
<evidence type="ECO:0000313" key="3">
    <source>
        <dbReference type="Proteomes" id="UP000192674"/>
    </source>
</evidence>
<gene>
    <name evidence="2" type="ORF">SAMN05661093_05088</name>
</gene>
<proteinExistence type="predicted"/>
<feature type="domain" description="Histidine-specific methyltransferase SAM-dependent" evidence="1">
    <location>
        <begin position="95"/>
        <end position="274"/>
    </location>
</feature>
<keyword evidence="3" id="KW-1185">Reference proteome</keyword>
<evidence type="ECO:0000259" key="1">
    <source>
        <dbReference type="Pfam" id="PF10017"/>
    </source>
</evidence>
<sequence>MQYYKNIEISKRYHVSLTAVAKWIEAAKRGRIELQLHRIGVRAYIASTAKNQLVMDELARQGKKFINSRSRKTVRPSQHFYELYSRQEIFDIIANIEKHREIPLQYVYFDGGAEYWDKYMQKLLSDETPNTLTSTLKLLELAHGAITNLIGEHRRINVIDLGVGNAMPVRGLLSHLLAEGRLHRYLALDDSQAMLDIAERNVKAWFDGQVNFEGYVRDILTDRFDDLIAADSFDGSDSLNLVLLLGGTLSNLPDPEHTLQLIHRSMDRRDLLVFTRKLDTPQARTFFDFNPDDSVAPLPPSQKMIPDLLNIDESFYDVEQLFDPTDQARYIRIRLKVTLSIVFEMGGRERTVTLDKGEALLLWRARHQNTLDVIRQFDRNNFELLNTSKMRNNEYILLVYEVREDAGR</sequence>
<dbReference type="Gene3D" id="3.40.50.150">
    <property type="entry name" value="Vaccinia Virus protein VP39"/>
    <property type="match status" value="1"/>
</dbReference>
<dbReference type="InterPro" id="IPR029063">
    <property type="entry name" value="SAM-dependent_MTases_sf"/>
</dbReference>
<dbReference type="OrthoDB" id="4250338at2"/>